<protein>
    <submittedName>
        <fullName evidence="2">Uncharacterized protein</fullName>
    </submittedName>
</protein>
<accession>K0SBP0</accession>
<name>K0SBP0_THAOC</name>
<organism evidence="2 3">
    <name type="scientific">Thalassiosira oceanica</name>
    <name type="common">Marine diatom</name>
    <dbReference type="NCBI Taxonomy" id="159749"/>
    <lineage>
        <taxon>Eukaryota</taxon>
        <taxon>Sar</taxon>
        <taxon>Stramenopiles</taxon>
        <taxon>Ochrophyta</taxon>
        <taxon>Bacillariophyta</taxon>
        <taxon>Coscinodiscophyceae</taxon>
        <taxon>Thalassiosirophycidae</taxon>
        <taxon>Thalassiosirales</taxon>
        <taxon>Thalassiosiraceae</taxon>
        <taxon>Thalassiosira</taxon>
    </lineage>
</organism>
<reference evidence="2 3" key="1">
    <citation type="journal article" date="2012" name="Genome Biol.">
        <title>Genome and low-iron response of an oceanic diatom adapted to chronic iron limitation.</title>
        <authorList>
            <person name="Lommer M."/>
            <person name="Specht M."/>
            <person name="Roy A.S."/>
            <person name="Kraemer L."/>
            <person name="Andreson R."/>
            <person name="Gutowska M.A."/>
            <person name="Wolf J."/>
            <person name="Bergner S.V."/>
            <person name="Schilhabel M.B."/>
            <person name="Klostermeier U.C."/>
            <person name="Beiko R.G."/>
            <person name="Rosenstiel P."/>
            <person name="Hippler M."/>
            <person name="Laroche J."/>
        </authorList>
    </citation>
    <scope>NUCLEOTIDE SEQUENCE [LARGE SCALE GENOMIC DNA]</scope>
    <source>
        <strain evidence="2 3">CCMP1005</strain>
    </source>
</reference>
<proteinExistence type="predicted"/>
<evidence type="ECO:0000313" key="3">
    <source>
        <dbReference type="Proteomes" id="UP000266841"/>
    </source>
</evidence>
<evidence type="ECO:0000256" key="1">
    <source>
        <dbReference type="SAM" id="MobiDB-lite"/>
    </source>
</evidence>
<feature type="region of interest" description="Disordered" evidence="1">
    <location>
        <begin position="92"/>
        <end position="117"/>
    </location>
</feature>
<gene>
    <name evidence="2" type="ORF">THAOC_17024</name>
</gene>
<evidence type="ECO:0000313" key="2">
    <source>
        <dbReference type="EMBL" id="EJK62364.1"/>
    </source>
</evidence>
<sequence>MSSSEQIAYQMRRMSLASDCSSSTSSVPPPPEMLALSAKIMSEAAAGFDLDCSQFTMTPSASRTSLDSSYSGASAFSHGSLTRSHCVTSNLSTFGSSPPSSTHLKRQMPQQVSTPNHGWGYFVDSVDR</sequence>
<dbReference type="Proteomes" id="UP000266841">
    <property type="component" value="Unassembled WGS sequence"/>
</dbReference>
<dbReference type="AlphaFoldDB" id="K0SBP0"/>
<feature type="compositionally biased region" description="Polar residues" evidence="1">
    <location>
        <begin position="92"/>
        <end position="116"/>
    </location>
</feature>
<keyword evidence="3" id="KW-1185">Reference proteome</keyword>
<comment type="caution">
    <text evidence="2">The sequence shown here is derived from an EMBL/GenBank/DDBJ whole genome shotgun (WGS) entry which is preliminary data.</text>
</comment>
<dbReference type="EMBL" id="AGNL01018941">
    <property type="protein sequence ID" value="EJK62364.1"/>
    <property type="molecule type" value="Genomic_DNA"/>
</dbReference>